<sequence length="219" mass="23993">MSQQIPTNEEERPHSVHSIASTRSTFSDLSQSTNASNADHSFLSPEEAHSDATSSTVTEDEEDEEEQEAQSLSRLLPIDTQPSTAGNAPTTAFEATEEAEGLSLPVPPPLLPTDQEVQDFSALAQELALFASCLSSVPAQTSEAAVAAEKERKETLKKDLLELVATPEQVALVGRIDKLLEDWKGVHESVKEWRREWHGEAVSAALRRQRETTDMEMPS</sequence>
<dbReference type="EMBL" id="JAUBYV010000003">
    <property type="protein sequence ID" value="KAK2628175.1"/>
    <property type="molecule type" value="Genomic_DNA"/>
</dbReference>
<feature type="compositionally biased region" description="Acidic residues" evidence="1">
    <location>
        <begin position="58"/>
        <end position="68"/>
    </location>
</feature>
<gene>
    <name evidence="2" type="ORF">QTJ16_002821</name>
</gene>
<feature type="region of interest" description="Disordered" evidence="1">
    <location>
        <begin position="1"/>
        <end position="113"/>
    </location>
</feature>
<proteinExistence type="predicted"/>
<dbReference type="Proteomes" id="UP001285354">
    <property type="component" value="Unassembled WGS sequence"/>
</dbReference>
<comment type="caution">
    <text evidence="2">The sequence shown here is derived from an EMBL/GenBank/DDBJ whole genome shotgun (WGS) entry which is preliminary data.</text>
</comment>
<feature type="compositionally biased region" description="Polar residues" evidence="1">
    <location>
        <begin position="18"/>
        <end position="39"/>
    </location>
</feature>
<keyword evidence="3" id="KW-1185">Reference proteome</keyword>
<reference evidence="2" key="1">
    <citation type="submission" date="2023-06" db="EMBL/GenBank/DDBJ databases">
        <title>Draft genome of Marssonina rosae.</title>
        <authorList>
            <person name="Cheng Q."/>
        </authorList>
    </citation>
    <scope>NUCLEOTIDE SEQUENCE</scope>
    <source>
        <strain evidence="2">R4</strain>
    </source>
</reference>
<protein>
    <submittedName>
        <fullName evidence="2">Uncharacterized protein</fullName>
    </submittedName>
</protein>
<accession>A0AAD9T4K0</accession>
<evidence type="ECO:0000313" key="2">
    <source>
        <dbReference type="EMBL" id="KAK2628175.1"/>
    </source>
</evidence>
<dbReference type="AlphaFoldDB" id="A0AAD9T4K0"/>
<name>A0AAD9T4K0_9HELO</name>
<organism evidence="2 3">
    <name type="scientific">Diplocarpon rosae</name>
    <dbReference type="NCBI Taxonomy" id="946125"/>
    <lineage>
        <taxon>Eukaryota</taxon>
        <taxon>Fungi</taxon>
        <taxon>Dikarya</taxon>
        <taxon>Ascomycota</taxon>
        <taxon>Pezizomycotina</taxon>
        <taxon>Leotiomycetes</taxon>
        <taxon>Helotiales</taxon>
        <taxon>Drepanopezizaceae</taxon>
        <taxon>Diplocarpon</taxon>
    </lineage>
</organism>
<evidence type="ECO:0000313" key="3">
    <source>
        <dbReference type="Proteomes" id="UP001285354"/>
    </source>
</evidence>
<evidence type="ECO:0000256" key="1">
    <source>
        <dbReference type="SAM" id="MobiDB-lite"/>
    </source>
</evidence>